<evidence type="ECO:0000313" key="2">
    <source>
        <dbReference type="EMBL" id="KAF9522677.1"/>
    </source>
</evidence>
<name>A0A9P6JIW7_9AGAR</name>
<keyword evidence="3" id="KW-1185">Reference proteome</keyword>
<keyword evidence="1" id="KW-0732">Signal</keyword>
<dbReference type="EMBL" id="MU157937">
    <property type="protein sequence ID" value="KAF9522677.1"/>
    <property type="molecule type" value="Genomic_DNA"/>
</dbReference>
<evidence type="ECO:0000313" key="3">
    <source>
        <dbReference type="Proteomes" id="UP000807306"/>
    </source>
</evidence>
<sequence length="85" mass="9347">MVYHGARPPSTRRNPAGLAIWVLTLPTGSGTTVSQSQPLGFVYPTWTRTTTGQLSFDKETLEVIDDKHITNLPGQSKDVRARCGY</sequence>
<reference evidence="2" key="1">
    <citation type="submission" date="2020-11" db="EMBL/GenBank/DDBJ databases">
        <authorList>
            <consortium name="DOE Joint Genome Institute"/>
            <person name="Ahrendt S."/>
            <person name="Riley R."/>
            <person name="Andreopoulos W."/>
            <person name="Labutti K."/>
            <person name="Pangilinan J."/>
            <person name="Ruiz-Duenas F.J."/>
            <person name="Barrasa J.M."/>
            <person name="Sanchez-Garcia M."/>
            <person name="Camarero S."/>
            <person name="Miyauchi S."/>
            <person name="Serrano A."/>
            <person name="Linde D."/>
            <person name="Babiker R."/>
            <person name="Drula E."/>
            <person name="Ayuso-Fernandez I."/>
            <person name="Pacheco R."/>
            <person name="Padilla G."/>
            <person name="Ferreira P."/>
            <person name="Barriuso J."/>
            <person name="Kellner H."/>
            <person name="Castanera R."/>
            <person name="Alfaro M."/>
            <person name="Ramirez L."/>
            <person name="Pisabarro A.G."/>
            <person name="Kuo A."/>
            <person name="Tritt A."/>
            <person name="Lipzen A."/>
            <person name="He G."/>
            <person name="Yan M."/>
            <person name="Ng V."/>
            <person name="Cullen D."/>
            <person name="Martin F."/>
            <person name="Rosso M.-N."/>
            <person name="Henrissat B."/>
            <person name="Hibbett D."/>
            <person name="Martinez A.T."/>
            <person name="Grigoriev I.V."/>
        </authorList>
    </citation>
    <scope>NUCLEOTIDE SEQUENCE</scope>
    <source>
        <strain evidence="2">CBS 506.95</strain>
    </source>
</reference>
<organism evidence="2 3">
    <name type="scientific">Crepidotus variabilis</name>
    <dbReference type="NCBI Taxonomy" id="179855"/>
    <lineage>
        <taxon>Eukaryota</taxon>
        <taxon>Fungi</taxon>
        <taxon>Dikarya</taxon>
        <taxon>Basidiomycota</taxon>
        <taxon>Agaricomycotina</taxon>
        <taxon>Agaricomycetes</taxon>
        <taxon>Agaricomycetidae</taxon>
        <taxon>Agaricales</taxon>
        <taxon>Agaricineae</taxon>
        <taxon>Crepidotaceae</taxon>
        <taxon>Crepidotus</taxon>
    </lineage>
</organism>
<accession>A0A9P6JIW7</accession>
<proteinExistence type="predicted"/>
<gene>
    <name evidence="2" type="ORF">CPB83DRAFT_864057</name>
</gene>
<evidence type="ECO:0000256" key="1">
    <source>
        <dbReference type="SAM" id="SignalP"/>
    </source>
</evidence>
<feature type="signal peptide" evidence="1">
    <location>
        <begin position="1"/>
        <end position="30"/>
    </location>
</feature>
<feature type="chain" id="PRO_5040110779" evidence="1">
    <location>
        <begin position="31"/>
        <end position="85"/>
    </location>
</feature>
<dbReference type="Proteomes" id="UP000807306">
    <property type="component" value="Unassembled WGS sequence"/>
</dbReference>
<protein>
    <submittedName>
        <fullName evidence="2">Uncharacterized protein</fullName>
    </submittedName>
</protein>
<comment type="caution">
    <text evidence="2">The sequence shown here is derived from an EMBL/GenBank/DDBJ whole genome shotgun (WGS) entry which is preliminary data.</text>
</comment>
<dbReference type="AlphaFoldDB" id="A0A9P6JIW7"/>